<dbReference type="EMBL" id="CP162551">
    <property type="protein sequence ID" value="XDI36826.1"/>
    <property type="molecule type" value="Genomic_DNA"/>
</dbReference>
<gene>
    <name evidence="2" type="ORF">AB3N04_19470</name>
</gene>
<reference evidence="2" key="1">
    <citation type="submission" date="2024-07" db="EMBL/GenBank/DDBJ databases">
        <title>Identification and characteristics of an arsenic-resistant bacterial isolate, which belongs to a novel species.</title>
        <authorList>
            <person name="Juszczyk A."/>
            <person name="Kowalczyk A."/>
            <person name="Was K."/>
            <person name="Kosowicz W."/>
            <person name="Budzyn A."/>
            <person name="Latowski D."/>
        </authorList>
    </citation>
    <scope>NUCLEOTIDE SEQUENCE</scope>
    <source>
        <strain evidence="2">As8PL</strain>
    </source>
</reference>
<accession>A0AB39BU07</accession>
<dbReference type="Pfam" id="PF14179">
    <property type="entry name" value="YppG"/>
    <property type="match status" value="1"/>
</dbReference>
<evidence type="ECO:0000313" key="2">
    <source>
        <dbReference type="EMBL" id="XDI36826.1"/>
    </source>
</evidence>
<name>A0AB39BU07_9BACI</name>
<protein>
    <submittedName>
        <fullName evidence="2">YppG family protein</fullName>
    </submittedName>
</protein>
<dbReference type="AlphaFoldDB" id="A0AB39BU07"/>
<organism evidence="2">
    <name type="scientific">Alkalihalophilus sp. As8PL</name>
    <dbReference type="NCBI Taxonomy" id="3237103"/>
    <lineage>
        <taxon>Bacteria</taxon>
        <taxon>Bacillati</taxon>
        <taxon>Bacillota</taxon>
        <taxon>Bacilli</taxon>
        <taxon>Bacillales</taxon>
        <taxon>Bacillaceae</taxon>
        <taxon>Alkalihalophilus</taxon>
    </lineage>
</organism>
<feature type="region of interest" description="Disordered" evidence="1">
    <location>
        <begin position="15"/>
        <end position="71"/>
    </location>
</feature>
<proteinExistence type="predicted"/>
<sequence>MYQPNPQWPSPHHHMPYYQPYHSPPNGPMNYMHHQPQPKKRGWKQESSIPPGYQGFGQPQSWSPPKKPSLMKAAFTGEDGSFDVGRTFQTVDQVVKTVQQVSPIVKQVSPLVKQMSALFIKK</sequence>
<evidence type="ECO:0000256" key="1">
    <source>
        <dbReference type="SAM" id="MobiDB-lite"/>
    </source>
</evidence>
<dbReference type="RefSeq" id="WP_368504206.1">
    <property type="nucleotide sequence ID" value="NZ_CP162551.1"/>
</dbReference>
<dbReference type="InterPro" id="IPR025555">
    <property type="entry name" value="YppG"/>
</dbReference>